<dbReference type="PANTHER" id="PTHR46796:SF15">
    <property type="entry name" value="BLL1074 PROTEIN"/>
    <property type="match status" value="1"/>
</dbReference>
<feature type="domain" description="HTH araC/xylS-type" evidence="5">
    <location>
        <begin position="199"/>
        <end position="296"/>
    </location>
</feature>
<dbReference type="InterPro" id="IPR046532">
    <property type="entry name" value="DUF6597"/>
</dbReference>
<evidence type="ECO:0000313" key="7">
    <source>
        <dbReference type="Proteomes" id="UP000032545"/>
    </source>
</evidence>
<accession>A0A0D8BK66</accession>
<feature type="compositionally biased region" description="Low complexity" evidence="4">
    <location>
        <begin position="298"/>
        <end position="310"/>
    </location>
</feature>
<proteinExistence type="predicted"/>
<evidence type="ECO:0000256" key="4">
    <source>
        <dbReference type="SAM" id="MobiDB-lite"/>
    </source>
</evidence>
<dbReference type="PROSITE" id="PS00041">
    <property type="entry name" value="HTH_ARAC_FAMILY_1"/>
    <property type="match status" value="1"/>
</dbReference>
<keyword evidence="2" id="KW-0238">DNA-binding</keyword>
<gene>
    <name evidence="6" type="ORF">FF36_01032</name>
</gene>
<dbReference type="Proteomes" id="UP000032545">
    <property type="component" value="Unassembled WGS sequence"/>
</dbReference>
<keyword evidence="3" id="KW-0804">Transcription</keyword>
<keyword evidence="7" id="KW-1185">Reference proteome</keyword>
<evidence type="ECO:0000256" key="2">
    <source>
        <dbReference type="ARBA" id="ARBA00023125"/>
    </source>
</evidence>
<keyword evidence="1" id="KW-0805">Transcription regulation</keyword>
<dbReference type="EMBL" id="JYFN01000005">
    <property type="protein sequence ID" value="KJE24658.1"/>
    <property type="molecule type" value="Genomic_DNA"/>
</dbReference>
<sequence>MTFAPAGSGTWTGQAPQRDRHPNGRGAPAGRRPRTVDAVYRERPTTRLPAMLWSAQGPSGPPYDLAQADASPPRPRLPAGDPTPAGRAAQVHRILPDGCIDIIWSSDGRLIVAGPDTVATLASWAPGVRHLGLRFDPGRGPARLGVPAAELRNRRPDLADLWGAGPARRLAERLADAGDPALVLETCVAARPCHPGLGDPLVPAILAGIRAGSAVADVARTAALSERQLLRRCRQMFGYGPKTLARILRLQEALRSARTGRRLAVVAADAGYADQAHLAREVRALTGVALTSLLGPARPSSPAPAGLAEPPGLPGLPGLPDKDGPAGPLGQGA</sequence>
<dbReference type="Gene3D" id="1.10.10.60">
    <property type="entry name" value="Homeodomain-like"/>
    <property type="match status" value="1"/>
</dbReference>
<feature type="region of interest" description="Disordered" evidence="4">
    <location>
        <begin position="1"/>
        <end position="86"/>
    </location>
</feature>
<dbReference type="PATRIC" id="fig|1502723.3.peg.4295"/>
<dbReference type="GO" id="GO:0003700">
    <property type="term" value="F:DNA-binding transcription factor activity"/>
    <property type="evidence" value="ECO:0007669"/>
    <property type="project" value="InterPro"/>
</dbReference>
<protein>
    <submittedName>
        <fullName evidence="6">Helix-turn-helix domain</fullName>
    </submittedName>
</protein>
<dbReference type="SMART" id="SM00342">
    <property type="entry name" value="HTH_ARAC"/>
    <property type="match status" value="1"/>
</dbReference>
<evidence type="ECO:0000256" key="3">
    <source>
        <dbReference type="ARBA" id="ARBA00023163"/>
    </source>
</evidence>
<name>A0A0D8BK66_9ACTN</name>
<feature type="region of interest" description="Disordered" evidence="4">
    <location>
        <begin position="298"/>
        <end position="333"/>
    </location>
</feature>
<dbReference type="PROSITE" id="PS01124">
    <property type="entry name" value="HTH_ARAC_FAMILY_2"/>
    <property type="match status" value="1"/>
</dbReference>
<dbReference type="InterPro" id="IPR050204">
    <property type="entry name" value="AraC_XylS_family_regulators"/>
</dbReference>
<dbReference type="Pfam" id="PF12833">
    <property type="entry name" value="HTH_18"/>
    <property type="match status" value="1"/>
</dbReference>
<dbReference type="PANTHER" id="PTHR46796">
    <property type="entry name" value="HTH-TYPE TRANSCRIPTIONAL ACTIVATOR RHAS-RELATED"/>
    <property type="match status" value="1"/>
</dbReference>
<dbReference type="GO" id="GO:0043565">
    <property type="term" value="F:sequence-specific DNA binding"/>
    <property type="evidence" value="ECO:0007669"/>
    <property type="project" value="InterPro"/>
</dbReference>
<evidence type="ECO:0000313" key="6">
    <source>
        <dbReference type="EMBL" id="KJE24658.1"/>
    </source>
</evidence>
<reference evidence="6 7" key="2">
    <citation type="journal article" date="2016" name="Genome Announc.">
        <title>Permanent Draft Genome Sequences for Two Variants of Frankia sp. Strain CpI1, the First Frankia Strain Isolated from Root Nodules of Comptonia peregrina.</title>
        <authorList>
            <person name="Oshone R."/>
            <person name="Hurst S.G.IV."/>
            <person name="Abebe-Akele F."/>
            <person name="Simpson S."/>
            <person name="Morris K."/>
            <person name="Thomas W.K."/>
            <person name="Tisa L.S."/>
        </authorList>
    </citation>
    <scope>NUCLEOTIDE SEQUENCE [LARGE SCALE GENOMIC DNA]</scope>
    <source>
        <strain evidence="7">CpI1-S</strain>
    </source>
</reference>
<evidence type="ECO:0000256" key="1">
    <source>
        <dbReference type="ARBA" id="ARBA00023015"/>
    </source>
</evidence>
<comment type="caution">
    <text evidence="6">The sequence shown here is derived from an EMBL/GenBank/DDBJ whole genome shotgun (WGS) entry which is preliminary data.</text>
</comment>
<reference evidence="7" key="1">
    <citation type="submission" date="2015-02" db="EMBL/GenBank/DDBJ databases">
        <title>Draft Genome of Frankia sp. CpI1-S.</title>
        <authorList>
            <person name="Oshone R.T."/>
            <person name="Ngom M."/>
            <person name="Ghodhbane-Gtari F."/>
            <person name="Gtari M."/>
            <person name="Morris K."/>
            <person name="Thomas K."/>
            <person name="Sen A."/>
            <person name="Tisa L.S."/>
        </authorList>
    </citation>
    <scope>NUCLEOTIDE SEQUENCE [LARGE SCALE GENOMIC DNA]</scope>
    <source>
        <strain evidence="7">CpI1-S</strain>
    </source>
</reference>
<dbReference type="Pfam" id="PF20240">
    <property type="entry name" value="DUF6597"/>
    <property type="match status" value="1"/>
</dbReference>
<organism evidence="6 7">
    <name type="scientific">Frankia torreyi</name>
    <dbReference type="NCBI Taxonomy" id="1856"/>
    <lineage>
        <taxon>Bacteria</taxon>
        <taxon>Bacillati</taxon>
        <taxon>Actinomycetota</taxon>
        <taxon>Actinomycetes</taxon>
        <taxon>Frankiales</taxon>
        <taxon>Frankiaceae</taxon>
        <taxon>Frankia</taxon>
    </lineage>
</organism>
<dbReference type="InterPro" id="IPR018062">
    <property type="entry name" value="HTH_AraC-typ_CS"/>
</dbReference>
<evidence type="ECO:0000259" key="5">
    <source>
        <dbReference type="PROSITE" id="PS01124"/>
    </source>
</evidence>
<dbReference type="InterPro" id="IPR018060">
    <property type="entry name" value="HTH_AraC"/>
</dbReference>
<dbReference type="AlphaFoldDB" id="A0A0D8BK66"/>